<dbReference type="GO" id="GO:0005096">
    <property type="term" value="F:GTPase activator activity"/>
    <property type="evidence" value="ECO:0007669"/>
    <property type="project" value="UniProtKB-KW"/>
</dbReference>
<evidence type="ECO:0000259" key="11">
    <source>
        <dbReference type="PROSITE" id="PS50018"/>
    </source>
</evidence>
<evidence type="ECO:0000313" key="12">
    <source>
        <dbReference type="Proteomes" id="UP000694844"/>
    </source>
</evidence>
<dbReference type="SMART" id="SM00326">
    <property type="entry name" value="SH3"/>
    <property type="match status" value="1"/>
</dbReference>
<dbReference type="InterPro" id="IPR001849">
    <property type="entry name" value="PH_domain"/>
</dbReference>
<evidence type="ECO:0000259" key="8">
    <source>
        <dbReference type="PROSITE" id="PS50002"/>
    </source>
</evidence>
<evidence type="ECO:0000256" key="2">
    <source>
        <dbReference type="ARBA" id="ARBA00022468"/>
    </source>
</evidence>
<dbReference type="InterPro" id="IPR035892">
    <property type="entry name" value="C2_domain_sf"/>
</dbReference>
<dbReference type="Pfam" id="PF00168">
    <property type="entry name" value="C2"/>
    <property type="match status" value="1"/>
</dbReference>
<dbReference type="PANTHER" id="PTHR10194">
    <property type="entry name" value="RAS GTPASE-ACTIVATING PROTEINS"/>
    <property type="match status" value="1"/>
</dbReference>
<dbReference type="SUPFAM" id="SSF50729">
    <property type="entry name" value="PH domain-like"/>
    <property type="match status" value="1"/>
</dbReference>
<dbReference type="SMART" id="SM00239">
    <property type="entry name" value="C2"/>
    <property type="match status" value="1"/>
</dbReference>
<dbReference type="PROSITE" id="PS50002">
    <property type="entry name" value="SH3"/>
    <property type="match status" value="1"/>
</dbReference>
<dbReference type="PRINTS" id="PR00401">
    <property type="entry name" value="SH2DOMAIN"/>
</dbReference>
<evidence type="ECO:0000313" key="13">
    <source>
        <dbReference type="RefSeq" id="XP_022333714.1"/>
    </source>
</evidence>
<name>A0A8B8E1W6_CRAVI</name>
<feature type="domain" description="C2" evidence="10">
    <location>
        <begin position="458"/>
        <end position="580"/>
    </location>
</feature>
<dbReference type="Pfam" id="PF00169">
    <property type="entry name" value="PH"/>
    <property type="match status" value="1"/>
</dbReference>
<evidence type="ECO:0000259" key="9">
    <source>
        <dbReference type="PROSITE" id="PS50003"/>
    </source>
</evidence>
<dbReference type="InterPro" id="IPR000980">
    <property type="entry name" value="SH2"/>
</dbReference>
<dbReference type="RefSeq" id="XP_022333714.1">
    <property type="nucleotide sequence ID" value="XM_022478006.1"/>
</dbReference>
<sequence>MADNNIAVATAAPSVGQMTEDTGPTETGDDDDPLSENQDHPEETMFITQTAPPENEWYHGRLGRQGAEDRLRTAGETGSYLVRESERNKGSYVLSYLGRNGLTHFKISAICGDYYIGGRRFESLALLVGYYTSCSYLLKGEQLKYPVSPPEPVDDRRKVVAVLSFSKMPETDELSFEKGDVFIVLNEMGDGWLWVKSLRTNEDGQIHEALVDVLSESVEPVQGLPYFHDNLTKEQAVEKLREAGQGSFLVRPSENSPGNYSLFVLCDKVVQRFRIEKQGKQFLMGGRYFDSLDGIIERYKKEEIVEGHTLGEPVTREMKHVSVKLERLSHKGSADDLYDSIRQSSRGPMTGRQGNKLEMKGYLYIKKSSQNKKFKNMFFVLLGDDKQLCYLENDKRSRPKGLIDLSYSSLYPVHDSYFGRPNCFQLITNSFNHSQIYYLCAENIDLAQKWIQRLRPYCVNTAPASQQRSSALKELRSLTVEVMDAQKLSTKLLPHPYCILNLKNPSQNPIKVCRTQVQETANPVWEEKFILDDIPSDIDSISISVHNSKRFIEREIGKAVAQITVKLEDIKSLDLFAKWFSLVPVSPTTRGEMGSLRIRARYLHEIIMPEDKYSTLKELILNGDLSNLLELFNICGNDRIPLAKALLQIFRHEKQEKVILKTMNDLEIAREDIVSTLFRATSLATTLMDQYMKMTASQFVASALKDPIVHITESKQSCELNPTMLESGCDIGTNREHFLHFLEETTESIFKSTESCPKVLRYICGCLQRSVSAKWPTDESVRTRVVSGFIFLRLLCPAILNPKSFNLITETPSEVACRTLKLIAKALQNLANLVEFGIKEAFMEVINPFIKKNKPRMIKFLDELSQVEDNDTSSENSLPVDSVARDLATMHTICATHQTELKKQAETKASLKKLVAVTDILTDHKKRYMT</sequence>
<dbReference type="InterPro" id="IPR023152">
    <property type="entry name" value="RasGAP_CS"/>
</dbReference>
<dbReference type="Gene3D" id="1.10.506.10">
    <property type="entry name" value="GTPase Activation - p120gap, domain 1"/>
    <property type="match status" value="2"/>
</dbReference>
<dbReference type="InterPro" id="IPR001936">
    <property type="entry name" value="RasGAP_dom"/>
</dbReference>
<dbReference type="Pfam" id="PF00017">
    <property type="entry name" value="SH2"/>
    <property type="match status" value="2"/>
</dbReference>
<keyword evidence="1 5" id="KW-0728">SH3 domain</keyword>
<dbReference type="Proteomes" id="UP000694844">
    <property type="component" value="Chromosome 4"/>
</dbReference>
<dbReference type="KEGG" id="cvn:111130774"/>
<dbReference type="InterPro" id="IPR008936">
    <property type="entry name" value="Rho_GTPase_activation_prot"/>
</dbReference>
<keyword evidence="2" id="KW-0343">GTPase activation</keyword>
<dbReference type="InterPro" id="IPR000008">
    <property type="entry name" value="C2_dom"/>
</dbReference>
<dbReference type="PROSITE" id="PS50001">
    <property type="entry name" value="SH2"/>
    <property type="match status" value="2"/>
</dbReference>
<feature type="domain" description="SH3" evidence="8">
    <location>
        <begin position="154"/>
        <end position="216"/>
    </location>
</feature>
<dbReference type="Pfam" id="PF00616">
    <property type="entry name" value="RasGAP"/>
    <property type="match status" value="1"/>
</dbReference>
<dbReference type="Gene3D" id="3.30.505.10">
    <property type="entry name" value="SH2 domain"/>
    <property type="match status" value="2"/>
</dbReference>
<dbReference type="InterPro" id="IPR039360">
    <property type="entry name" value="Ras_GTPase"/>
</dbReference>
<evidence type="ECO:0000259" key="10">
    <source>
        <dbReference type="PROSITE" id="PS50004"/>
    </source>
</evidence>
<dbReference type="PROSITE" id="PS50004">
    <property type="entry name" value="C2"/>
    <property type="match status" value="1"/>
</dbReference>
<dbReference type="SUPFAM" id="SSF50044">
    <property type="entry name" value="SH3-domain"/>
    <property type="match status" value="1"/>
</dbReference>
<dbReference type="AlphaFoldDB" id="A0A8B8E1W6"/>
<organism evidence="12 13">
    <name type="scientific">Crassostrea virginica</name>
    <name type="common">Eastern oyster</name>
    <dbReference type="NCBI Taxonomy" id="6565"/>
    <lineage>
        <taxon>Eukaryota</taxon>
        <taxon>Metazoa</taxon>
        <taxon>Spiralia</taxon>
        <taxon>Lophotrochozoa</taxon>
        <taxon>Mollusca</taxon>
        <taxon>Bivalvia</taxon>
        <taxon>Autobranchia</taxon>
        <taxon>Pteriomorphia</taxon>
        <taxon>Ostreida</taxon>
        <taxon>Ostreoidea</taxon>
        <taxon>Ostreidae</taxon>
        <taxon>Crassostrea</taxon>
    </lineage>
</organism>
<dbReference type="Pfam" id="PF00018">
    <property type="entry name" value="SH3_1"/>
    <property type="match status" value="1"/>
</dbReference>
<evidence type="ECO:0000256" key="4">
    <source>
        <dbReference type="PROSITE-ProRule" id="PRU00191"/>
    </source>
</evidence>
<dbReference type="PANTHER" id="PTHR10194:SF146">
    <property type="entry name" value="RAS GTPASE-ACTIVATING PROTEIN 1"/>
    <property type="match status" value="1"/>
</dbReference>
<dbReference type="PROSITE" id="PS50003">
    <property type="entry name" value="PH_DOMAIN"/>
    <property type="match status" value="1"/>
</dbReference>
<feature type="domain" description="SH2" evidence="7">
    <location>
        <begin position="226"/>
        <end position="314"/>
    </location>
</feature>
<dbReference type="SMART" id="SM00252">
    <property type="entry name" value="SH2"/>
    <property type="match status" value="2"/>
</dbReference>
<dbReference type="Gene3D" id="2.30.29.30">
    <property type="entry name" value="Pleckstrin-homology domain (PH domain)/Phosphotyrosine-binding domain (PTB)"/>
    <property type="match status" value="1"/>
</dbReference>
<dbReference type="OrthoDB" id="1562946at2759"/>
<reference evidence="13" key="1">
    <citation type="submission" date="2025-08" db="UniProtKB">
        <authorList>
            <consortium name="RefSeq"/>
        </authorList>
    </citation>
    <scope>IDENTIFICATION</scope>
    <source>
        <tissue evidence="13">Whole sample</tissue>
    </source>
</reference>
<dbReference type="PROSITE" id="PS00509">
    <property type="entry name" value="RAS_GTPASE_ACTIV_1"/>
    <property type="match status" value="1"/>
</dbReference>
<protein>
    <submittedName>
        <fullName evidence="13">Ras GTPase-activating protein 1-like isoform X1</fullName>
    </submittedName>
</protein>
<feature type="domain" description="Ras-GAP" evidence="11">
    <location>
        <begin position="638"/>
        <end position="832"/>
    </location>
</feature>
<feature type="domain" description="SH2" evidence="7">
    <location>
        <begin position="57"/>
        <end position="147"/>
    </location>
</feature>
<dbReference type="Gene3D" id="2.30.30.40">
    <property type="entry name" value="SH3 Domains"/>
    <property type="match status" value="1"/>
</dbReference>
<proteinExistence type="predicted"/>
<dbReference type="GeneID" id="111130774"/>
<dbReference type="InterPro" id="IPR011993">
    <property type="entry name" value="PH-like_dom_sf"/>
</dbReference>
<evidence type="ECO:0000256" key="3">
    <source>
        <dbReference type="ARBA" id="ARBA00022999"/>
    </source>
</evidence>
<feature type="region of interest" description="Disordered" evidence="6">
    <location>
        <begin position="1"/>
        <end position="41"/>
    </location>
</feature>
<evidence type="ECO:0000259" key="7">
    <source>
        <dbReference type="PROSITE" id="PS50001"/>
    </source>
</evidence>
<dbReference type="SUPFAM" id="SSF49562">
    <property type="entry name" value="C2 domain (Calcium/lipid-binding domain, CaLB)"/>
    <property type="match status" value="1"/>
</dbReference>
<dbReference type="Gene3D" id="2.60.40.150">
    <property type="entry name" value="C2 domain"/>
    <property type="match status" value="1"/>
</dbReference>
<dbReference type="SMART" id="SM00233">
    <property type="entry name" value="PH"/>
    <property type="match status" value="1"/>
</dbReference>
<keyword evidence="3 4" id="KW-0727">SH2 domain</keyword>
<dbReference type="InterPro" id="IPR036860">
    <property type="entry name" value="SH2_dom_sf"/>
</dbReference>
<keyword evidence="12" id="KW-1185">Reference proteome</keyword>
<dbReference type="InterPro" id="IPR001452">
    <property type="entry name" value="SH3_domain"/>
</dbReference>
<dbReference type="PROSITE" id="PS50018">
    <property type="entry name" value="RAS_GTPASE_ACTIV_2"/>
    <property type="match status" value="1"/>
</dbReference>
<feature type="domain" description="PH" evidence="9">
    <location>
        <begin position="356"/>
        <end position="459"/>
    </location>
</feature>
<dbReference type="SUPFAM" id="SSF55550">
    <property type="entry name" value="SH2 domain"/>
    <property type="match status" value="2"/>
</dbReference>
<gene>
    <name evidence="13" type="primary">LOC111130774</name>
</gene>
<dbReference type="SMART" id="SM00323">
    <property type="entry name" value="RasGAP"/>
    <property type="match status" value="1"/>
</dbReference>
<dbReference type="InterPro" id="IPR036028">
    <property type="entry name" value="SH3-like_dom_sf"/>
</dbReference>
<dbReference type="SUPFAM" id="SSF48350">
    <property type="entry name" value="GTPase activation domain, GAP"/>
    <property type="match status" value="1"/>
</dbReference>
<accession>A0A8B8E1W6</accession>
<evidence type="ECO:0000256" key="5">
    <source>
        <dbReference type="PROSITE-ProRule" id="PRU00192"/>
    </source>
</evidence>
<evidence type="ECO:0000256" key="1">
    <source>
        <dbReference type="ARBA" id="ARBA00022443"/>
    </source>
</evidence>
<evidence type="ECO:0000256" key="6">
    <source>
        <dbReference type="SAM" id="MobiDB-lite"/>
    </source>
</evidence>